<organism evidence="1 2">
    <name type="scientific">Paramagnetospirillum magneticum (strain ATCC 700264 / AMB-1)</name>
    <name type="common">Magnetospirillum magneticum</name>
    <dbReference type="NCBI Taxonomy" id="342108"/>
    <lineage>
        <taxon>Bacteria</taxon>
        <taxon>Pseudomonadati</taxon>
        <taxon>Pseudomonadota</taxon>
        <taxon>Alphaproteobacteria</taxon>
        <taxon>Rhodospirillales</taxon>
        <taxon>Magnetospirillaceae</taxon>
        <taxon>Paramagnetospirillum</taxon>
    </lineage>
</organism>
<reference evidence="1 2" key="1">
    <citation type="journal article" date="2005" name="DNA Res.">
        <title>Complete genome sequence of the facultative anaerobic magnetotactic bacterium Magnetospirillum sp. strain AMB-1.</title>
        <authorList>
            <person name="Matsunaga T."/>
            <person name="Okamura Y."/>
            <person name="Fukuda Y."/>
            <person name="Wahyudi A.T."/>
            <person name="Murase Y."/>
            <person name="Takeyama H."/>
        </authorList>
    </citation>
    <scope>NUCLEOTIDE SEQUENCE [LARGE SCALE GENOMIC DNA]</scope>
    <source>
        <strain evidence="2">ATCC 700264 / AMB-1</strain>
    </source>
</reference>
<dbReference type="OrthoDB" id="9762238at2"/>
<gene>
    <name evidence="1" type="ordered locus">amb3182</name>
</gene>
<dbReference type="KEGG" id="mag:amb3182"/>
<protein>
    <submittedName>
        <fullName evidence="1">Uncharacterized protein</fullName>
    </submittedName>
</protein>
<dbReference type="AlphaFoldDB" id="Q2W2D9"/>
<proteinExistence type="predicted"/>
<dbReference type="HOGENOM" id="CLU_945944_0_0_5"/>
<dbReference type="Proteomes" id="UP000007058">
    <property type="component" value="Chromosome"/>
</dbReference>
<evidence type="ECO:0000313" key="1">
    <source>
        <dbReference type="EMBL" id="BAE51986.1"/>
    </source>
</evidence>
<evidence type="ECO:0000313" key="2">
    <source>
        <dbReference type="Proteomes" id="UP000007058"/>
    </source>
</evidence>
<name>Q2W2D9_PARM1</name>
<dbReference type="EMBL" id="AP007255">
    <property type="protein sequence ID" value="BAE51986.1"/>
    <property type="molecule type" value="Genomic_DNA"/>
</dbReference>
<accession>Q2W2D9</accession>
<sequence>MKYHLTFFGNSKDNIASIGEGADWNAVCSLLTTHTTTEAKDTLMVCPARFVEGGGDPVRRCAANVVEYSMLGLDIDGGFSISAFRSKFRPWRYVAYSTYSHRTAKKSGQDAFRAFFPLNTPAPAAVFRDMRPEIKTWAGIGDRSQLDLSRGFYLPTCPADRLVLAESWVNDGQVLEWSGWATAAAARIEREKAAPVADHQEITDTEREKLLTKLKGRYVGQEPLWWRIGIAMASNGFTLDDFRAVTLGGLMRQKSASDCDAKWRHCLQQAQHGKQISLGFLINVANGKFVGGVV</sequence>
<dbReference type="RefSeq" id="WP_011385547.1">
    <property type="nucleotide sequence ID" value="NC_007626.1"/>
</dbReference>
<keyword evidence="2" id="KW-1185">Reference proteome</keyword>